<comment type="caution">
    <text evidence="2">The sequence shown here is derived from an EMBL/GenBank/DDBJ whole genome shotgun (WGS) entry which is preliminary data.</text>
</comment>
<dbReference type="EMBL" id="BSXU01008627">
    <property type="protein sequence ID" value="GME66982.1"/>
    <property type="molecule type" value="Genomic_DNA"/>
</dbReference>
<reference evidence="2" key="1">
    <citation type="submission" date="2023-04" db="EMBL/GenBank/DDBJ databases">
        <title>Ambrosiozyma monospora NBRC 1965.</title>
        <authorList>
            <person name="Ichikawa N."/>
            <person name="Sato H."/>
            <person name="Tonouchi N."/>
        </authorList>
    </citation>
    <scope>NUCLEOTIDE SEQUENCE</scope>
    <source>
        <strain evidence="2">NBRC 1965</strain>
    </source>
</reference>
<dbReference type="Proteomes" id="UP001165063">
    <property type="component" value="Unassembled WGS sequence"/>
</dbReference>
<evidence type="ECO:0000313" key="2">
    <source>
        <dbReference type="EMBL" id="GME66982.1"/>
    </source>
</evidence>
<evidence type="ECO:0000313" key="3">
    <source>
        <dbReference type="Proteomes" id="UP001165063"/>
    </source>
</evidence>
<organism evidence="2 3">
    <name type="scientific">Ambrosiozyma monospora</name>
    <name type="common">Yeast</name>
    <name type="synonym">Endomycopsis monosporus</name>
    <dbReference type="NCBI Taxonomy" id="43982"/>
    <lineage>
        <taxon>Eukaryota</taxon>
        <taxon>Fungi</taxon>
        <taxon>Dikarya</taxon>
        <taxon>Ascomycota</taxon>
        <taxon>Saccharomycotina</taxon>
        <taxon>Pichiomycetes</taxon>
        <taxon>Pichiales</taxon>
        <taxon>Pichiaceae</taxon>
        <taxon>Ambrosiozyma</taxon>
    </lineage>
</organism>
<evidence type="ECO:0000256" key="1">
    <source>
        <dbReference type="SAM" id="Phobius"/>
    </source>
</evidence>
<keyword evidence="1" id="KW-1133">Transmembrane helix</keyword>
<dbReference type="AlphaFoldDB" id="A0A9W6SVA5"/>
<keyword evidence="1" id="KW-0472">Membrane</keyword>
<accession>A0A9W6SVA5</accession>
<proteinExistence type="predicted"/>
<sequence length="83" mass="9433">MLETNSASGGNEVMENVVDSVWGDDLDKTINTLSLIWDDVQLSKSYWRRKKNQEKPSNSSFTALWMIVLMLMIEGIVVLVNVK</sequence>
<name>A0A9W6SVA5_AMBMO</name>
<keyword evidence="3" id="KW-1185">Reference proteome</keyword>
<feature type="transmembrane region" description="Helical" evidence="1">
    <location>
        <begin position="63"/>
        <end position="82"/>
    </location>
</feature>
<gene>
    <name evidence="2" type="ORF">Amon01_000884900</name>
</gene>
<protein>
    <submittedName>
        <fullName evidence="2">Unnamed protein product</fullName>
    </submittedName>
</protein>
<keyword evidence="1" id="KW-0812">Transmembrane</keyword>